<evidence type="ECO:0000313" key="2">
    <source>
        <dbReference type="Proteomes" id="UP000014074"/>
    </source>
</evidence>
<dbReference type="KEGG" id="tmn:UCRPA7_7938"/>
<gene>
    <name evidence="1" type="ORF">UCRPA7_7938</name>
</gene>
<dbReference type="Proteomes" id="UP000014074">
    <property type="component" value="Unassembled WGS sequence"/>
</dbReference>
<dbReference type="AlphaFoldDB" id="R8BB94"/>
<dbReference type="RefSeq" id="XP_007918649.1">
    <property type="nucleotide sequence ID" value="XM_007920458.1"/>
</dbReference>
<proteinExistence type="predicted"/>
<reference evidence="2" key="1">
    <citation type="journal article" date="2013" name="Genome Announc.">
        <title>Draft genome sequence of the ascomycete Phaeoacremonium aleophilum strain UCR-PA7, a causal agent of the esca disease complex in grapevines.</title>
        <authorList>
            <person name="Blanco-Ulate B."/>
            <person name="Rolshausen P."/>
            <person name="Cantu D."/>
        </authorList>
    </citation>
    <scope>NUCLEOTIDE SEQUENCE [LARGE SCALE GENOMIC DNA]</scope>
    <source>
        <strain evidence="2">UCR-PA7</strain>
    </source>
</reference>
<keyword evidence="2" id="KW-1185">Reference proteome</keyword>
<organism evidence="1 2">
    <name type="scientific">Phaeoacremonium minimum (strain UCR-PA7)</name>
    <name type="common">Esca disease fungus</name>
    <name type="synonym">Togninia minima</name>
    <dbReference type="NCBI Taxonomy" id="1286976"/>
    <lineage>
        <taxon>Eukaryota</taxon>
        <taxon>Fungi</taxon>
        <taxon>Dikarya</taxon>
        <taxon>Ascomycota</taxon>
        <taxon>Pezizomycotina</taxon>
        <taxon>Sordariomycetes</taxon>
        <taxon>Sordariomycetidae</taxon>
        <taxon>Togniniales</taxon>
        <taxon>Togniniaceae</taxon>
        <taxon>Phaeoacremonium</taxon>
    </lineage>
</organism>
<dbReference type="eggNOG" id="ENOG502QVPZ">
    <property type="taxonomic scope" value="Eukaryota"/>
</dbReference>
<dbReference type="GeneID" id="19328741"/>
<evidence type="ECO:0000313" key="1">
    <source>
        <dbReference type="EMBL" id="EON96565.1"/>
    </source>
</evidence>
<dbReference type="OrthoDB" id="20774at2759"/>
<name>R8BB94_PHAM7</name>
<sequence length="324" mass="36922">MVRYWTRYKKKDYDRPIYSVLGHADGLLFCAGTTIYWEILDDVEKKLKPMKQYELSSPATSLRVVNGKILALTTKDSLEIIDFGTDQTSGQMQLSHSDPVSRRALHMMEIAGDVEGTPESSVVLLCDIYCGIAGLWVPWRQPNRDCEVLFEADLPASIRKFRRGRTAPGWLQAQRRPQFGLIPSTIDGAEIFGMGIDGSLQHFALLNMEVWRLLRFIQNIACESPLFSLYQHNTGADDDFDPEPRVTRDLEMHVNGDLLQRISAKRALEQLLNKPSHISRYIELIDEIDDGRCTADFEGEPGEMKEQYLELGYDILDYFLAPVL</sequence>
<dbReference type="HOGENOM" id="CLU_858381_0_0_1"/>
<accession>R8BB94</accession>
<protein>
    <submittedName>
        <fullName evidence="1">Putative thermotolerance protein</fullName>
    </submittedName>
</protein>
<dbReference type="EMBL" id="KB933328">
    <property type="protein sequence ID" value="EON96565.1"/>
    <property type="molecule type" value="Genomic_DNA"/>
</dbReference>